<dbReference type="InterPro" id="IPR020568">
    <property type="entry name" value="Ribosomal_Su5_D2-typ_SF"/>
</dbReference>
<dbReference type="EMBL" id="JBCLPP010000011">
    <property type="protein sequence ID" value="MEY8245039.1"/>
    <property type="molecule type" value="Genomic_DNA"/>
</dbReference>
<evidence type="ECO:0000259" key="13">
    <source>
        <dbReference type="PROSITE" id="PS51786"/>
    </source>
</evidence>
<dbReference type="InterPro" id="IPR008269">
    <property type="entry name" value="Lon_proteolytic"/>
</dbReference>
<dbReference type="Pfam" id="PF00004">
    <property type="entry name" value="AAA"/>
    <property type="match status" value="1"/>
</dbReference>
<evidence type="ECO:0000256" key="9">
    <source>
        <dbReference type="HAMAP-Rule" id="MF_01973"/>
    </source>
</evidence>
<dbReference type="SUPFAM" id="SSF88697">
    <property type="entry name" value="PUA domain-like"/>
    <property type="match status" value="1"/>
</dbReference>
<dbReference type="CDD" id="cd19500">
    <property type="entry name" value="RecA-like_Lon"/>
    <property type="match status" value="1"/>
</dbReference>
<dbReference type="Gene3D" id="1.20.5.5270">
    <property type="match status" value="1"/>
</dbReference>
<evidence type="ECO:0000256" key="1">
    <source>
        <dbReference type="ARBA" id="ARBA00004496"/>
    </source>
</evidence>
<keyword evidence="5 9" id="KW-0378">Hydrolase</keyword>
<protein>
    <recommendedName>
        <fullName evidence="9 10">Lon protease</fullName>
        <ecNumber evidence="9 10">3.4.21.53</ecNumber>
    </recommendedName>
    <alternativeName>
        <fullName evidence="9">ATP-dependent protease La</fullName>
    </alternativeName>
</protein>
<dbReference type="InterPro" id="IPR054594">
    <property type="entry name" value="Lon_lid"/>
</dbReference>
<dbReference type="InterPro" id="IPR014721">
    <property type="entry name" value="Ribsml_uS5_D2-typ_fold_subgr"/>
</dbReference>
<dbReference type="InterPro" id="IPR003959">
    <property type="entry name" value="ATPase_AAA_core"/>
</dbReference>
<reference evidence="15 16" key="1">
    <citation type="submission" date="2024-03" db="EMBL/GenBank/DDBJ databases">
        <title>Mouse gut bacterial collection (mGBC) of GemPharmatech.</title>
        <authorList>
            <person name="He Y."/>
            <person name="Dong L."/>
            <person name="Wu D."/>
            <person name="Gao X."/>
            <person name="Lin Z."/>
        </authorList>
    </citation>
    <scope>NUCLEOTIDE SEQUENCE [LARGE SCALE GENOMIC DNA]</scope>
    <source>
        <strain evidence="15 16">54-13</strain>
    </source>
</reference>
<dbReference type="Pfam" id="PF05362">
    <property type="entry name" value="Lon_C"/>
    <property type="match status" value="1"/>
</dbReference>
<comment type="caution">
    <text evidence="15">The sequence shown here is derived from an EMBL/GenBank/DDBJ whole genome shotgun (WGS) entry which is preliminary data.</text>
</comment>
<comment type="subcellular location">
    <subcellularLocation>
        <location evidence="1 9 10">Cytoplasm</location>
    </subcellularLocation>
</comment>
<evidence type="ECO:0000313" key="15">
    <source>
        <dbReference type="EMBL" id="MEY8245039.1"/>
    </source>
</evidence>
<dbReference type="NCBIfam" id="TIGR00763">
    <property type="entry name" value="lon"/>
    <property type="match status" value="1"/>
</dbReference>
<dbReference type="RefSeq" id="WP_121699423.1">
    <property type="nucleotide sequence ID" value="NZ_JBCLPP010000011.1"/>
</dbReference>
<keyword evidence="2 9" id="KW-0963">Cytoplasm</keyword>
<keyword evidence="6 9" id="KW-0720">Serine protease</keyword>
<dbReference type="PROSITE" id="PS01046">
    <property type="entry name" value="LON_SER"/>
    <property type="match status" value="1"/>
</dbReference>
<dbReference type="PIRSF" id="PIRSF001174">
    <property type="entry name" value="Lon_proteas"/>
    <property type="match status" value="1"/>
</dbReference>
<evidence type="ECO:0000256" key="12">
    <source>
        <dbReference type="RuleBase" id="RU000591"/>
    </source>
</evidence>
<dbReference type="InterPro" id="IPR004815">
    <property type="entry name" value="Lon_bac/euk-typ"/>
</dbReference>
<proteinExistence type="evidence at transcript level"/>
<dbReference type="PROSITE" id="PS51786">
    <property type="entry name" value="LON_PROTEOLYTIC"/>
    <property type="match status" value="1"/>
</dbReference>
<keyword evidence="8 9" id="KW-0346">Stress response</keyword>
<sequence>MNNGTDKDNPRIISLGQIEINPDKFNSEPNPDALPILATQNLVLFPGVTTPLALVREQSKQIAQMAYETGTPIGVVCQLDPEVENPSIDQLQQFGVVADVLKIFDLPDGQRTALVRARNKFQVLGYSDRYSFDGRIHLKVMMLKEQKPRKNDMTFPAIVKAVKELMLKLLRNMEGAQDFVHNIQNYPDSVGLINMICSQSPFSSSVKGALLAENNIKERARTLLLELTEQEHMHEVAQKIQSQARENFEQNQRQAFLQQQMEAIRQELYGDTEDELDSLRKRGEKVNFTDAAAKVFAKELDKLARLNPQSPDYSVQYTYLETLLDLPWQKYSELNTDLQLARDILDKEHYGLPKVKQRILEQIAVLMNNPGGKSPIICLVGPPGVGKTSLGQSIANALGRSYQRVSLGGLHDEAEIRGHRRTYIGAMPGRIIDAIKRAGDSNPVLLLDEIDKIGSDFKGDPSAALLEVLDPEQNCRFHDNYVDVDYDLSKVLFIATANTLSTLSQPLLDRMEIIDLAGYLLEEKVEIAVRHIIPRIIAENNLGSKDIKIAPETIAVIIEKYTSESGVRQLEKEISKIVRKVILEKMLGNKVPSKILPKHLNAFLGVEKFNKDRYEGNEFAGVVTGLAWTAVGGEILFIESSLSKTKGDKLTLTGNLGNVMKESAAIALQYVRSHSAEIGIDDELFEKYQLHLHVPEGAIPKDGPSAGITMATSIASAFTQRRIKSKLAMTGEITLRGKVLPVGGIKEKILAAKRAGITDIVLSVENRKDIADIDAVYVDGLTFHYVNTVMEVFDIALLPEKVDNAIAL</sequence>
<dbReference type="InterPro" id="IPR003593">
    <property type="entry name" value="AAA+_ATPase"/>
</dbReference>
<dbReference type="InterPro" id="IPR027065">
    <property type="entry name" value="Lon_Prtase"/>
</dbReference>
<dbReference type="Gene3D" id="3.30.230.10">
    <property type="match status" value="1"/>
</dbReference>
<feature type="active site" evidence="9 11">
    <location>
        <position position="705"/>
    </location>
</feature>
<dbReference type="EC" id="3.4.21.53" evidence="9 10"/>
<comment type="similarity">
    <text evidence="9 10 11 12">Belongs to the peptidase S16 family.</text>
</comment>
<comment type="function">
    <text evidence="9">ATP-dependent serine protease that mediates the selective degradation of mutant and abnormal proteins as well as certain short-lived regulatory proteins. Required for cellular homeostasis and for survival from DNA damage and developmental changes induced by stress. Degrades polypeptides processively to yield small peptide fragments that are 5 to 10 amino acids long. Binds to DNA in a double-stranded, site-specific manner.</text>
</comment>
<dbReference type="SMART" id="SM00382">
    <property type="entry name" value="AAA"/>
    <property type="match status" value="1"/>
</dbReference>
<dbReference type="Pfam" id="PF02190">
    <property type="entry name" value="LON_substr_bdg"/>
    <property type="match status" value="1"/>
</dbReference>
<evidence type="ECO:0000256" key="6">
    <source>
        <dbReference type="ARBA" id="ARBA00022825"/>
    </source>
</evidence>
<dbReference type="InterPro" id="IPR003111">
    <property type="entry name" value="Lon_prtase_N"/>
</dbReference>
<feature type="domain" description="Lon N-terminal" evidence="14">
    <location>
        <begin position="34"/>
        <end position="231"/>
    </location>
</feature>
<dbReference type="Gene3D" id="2.30.130.40">
    <property type="entry name" value="LON domain-like"/>
    <property type="match status" value="1"/>
</dbReference>
<dbReference type="PANTHER" id="PTHR10046">
    <property type="entry name" value="ATP DEPENDENT LON PROTEASE FAMILY MEMBER"/>
    <property type="match status" value="1"/>
</dbReference>
<comment type="induction">
    <text evidence="9">By heat shock.</text>
</comment>
<gene>
    <name evidence="9 15" type="primary">lon</name>
    <name evidence="15" type="ORF">AAK873_05330</name>
</gene>
<feature type="active site" evidence="9 11">
    <location>
        <position position="748"/>
    </location>
</feature>
<evidence type="ECO:0000256" key="5">
    <source>
        <dbReference type="ARBA" id="ARBA00022801"/>
    </source>
</evidence>
<dbReference type="Gene3D" id="3.40.50.300">
    <property type="entry name" value="P-loop containing nucleotide triphosphate hydrolases"/>
    <property type="match status" value="1"/>
</dbReference>
<evidence type="ECO:0000313" key="16">
    <source>
        <dbReference type="Proteomes" id="UP001565200"/>
    </source>
</evidence>
<evidence type="ECO:0000256" key="2">
    <source>
        <dbReference type="ARBA" id="ARBA00022490"/>
    </source>
</evidence>
<keyword evidence="7 9" id="KW-0067">ATP-binding</keyword>
<evidence type="ECO:0000256" key="4">
    <source>
        <dbReference type="ARBA" id="ARBA00022741"/>
    </source>
</evidence>
<dbReference type="PROSITE" id="PS51787">
    <property type="entry name" value="LON_N"/>
    <property type="match status" value="1"/>
</dbReference>
<dbReference type="InterPro" id="IPR008268">
    <property type="entry name" value="Peptidase_S16_AS"/>
</dbReference>
<dbReference type="GO" id="GO:0004252">
    <property type="term" value="F:serine-type endopeptidase activity"/>
    <property type="evidence" value="ECO:0007669"/>
    <property type="project" value="UniProtKB-EC"/>
</dbReference>
<keyword evidence="4 9" id="KW-0547">Nucleotide-binding</keyword>
<name>A0ABV4CUH8_9BACT</name>
<evidence type="ECO:0000256" key="7">
    <source>
        <dbReference type="ARBA" id="ARBA00022840"/>
    </source>
</evidence>
<dbReference type="SMART" id="SM00464">
    <property type="entry name" value="LON"/>
    <property type="match status" value="1"/>
</dbReference>
<keyword evidence="3 9" id="KW-0645">Protease</keyword>
<accession>A0ABV4CUH8</accession>
<dbReference type="HAMAP" id="MF_01973">
    <property type="entry name" value="lon_bact"/>
    <property type="match status" value="1"/>
</dbReference>
<dbReference type="Gene3D" id="1.10.8.60">
    <property type="match status" value="1"/>
</dbReference>
<dbReference type="InterPro" id="IPR015947">
    <property type="entry name" value="PUA-like_sf"/>
</dbReference>
<dbReference type="InterPro" id="IPR046336">
    <property type="entry name" value="Lon_prtase_N_sf"/>
</dbReference>
<evidence type="ECO:0000256" key="11">
    <source>
        <dbReference type="PROSITE-ProRule" id="PRU01122"/>
    </source>
</evidence>
<evidence type="ECO:0000256" key="10">
    <source>
        <dbReference type="PIRNR" id="PIRNR001174"/>
    </source>
</evidence>
<dbReference type="SUPFAM" id="SSF54211">
    <property type="entry name" value="Ribosomal protein S5 domain 2-like"/>
    <property type="match status" value="1"/>
</dbReference>
<evidence type="ECO:0000256" key="8">
    <source>
        <dbReference type="ARBA" id="ARBA00023016"/>
    </source>
</evidence>
<dbReference type="PRINTS" id="PR00830">
    <property type="entry name" value="ENDOLAPTASE"/>
</dbReference>
<evidence type="ECO:0000256" key="3">
    <source>
        <dbReference type="ARBA" id="ARBA00022670"/>
    </source>
</evidence>
<dbReference type="SUPFAM" id="SSF52540">
    <property type="entry name" value="P-loop containing nucleoside triphosphate hydrolases"/>
    <property type="match status" value="1"/>
</dbReference>
<dbReference type="InterPro" id="IPR027417">
    <property type="entry name" value="P-loop_NTPase"/>
</dbReference>
<evidence type="ECO:0000259" key="14">
    <source>
        <dbReference type="PROSITE" id="PS51787"/>
    </source>
</evidence>
<feature type="domain" description="Lon proteolytic" evidence="13">
    <location>
        <begin position="617"/>
        <end position="799"/>
    </location>
</feature>
<dbReference type="Pfam" id="PF22667">
    <property type="entry name" value="Lon_lid"/>
    <property type="match status" value="1"/>
</dbReference>
<comment type="subunit">
    <text evidence="9 10">Homohexamer. Organized in a ring with a central cavity.</text>
</comment>
<keyword evidence="16" id="KW-1185">Reference proteome</keyword>
<comment type="catalytic activity">
    <reaction evidence="9 10 11">
        <text>Hydrolysis of proteins in presence of ATP.</text>
        <dbReference type="EC" id="3.4.21.53"/>
    </reaction>
</comment>
<dbReference type="Gene3D" id="1.20.58.1480">
    <property type="match status" value="1"/>
</dbReference>
<organism evidence="15 16">
    <name type="scientific">Heminiphilus faecis</name>
    <dbReference type="NCBI Taxonomy" id="2601703"/>
    <lineage>
        <taxon>Bacteria</taxon>
        <taxon>Pseudomonadati</taxon>
        <taxon>Bacteroidota</taxon>
        <taxon>Bacteroidia</taxon>
        <taxon>Bacteroidales</taxon>
        <taxon>Muribaculaceae</taxon>
        <taxon>Heminiphilus</taxon>
    </lineage>
</organism>
<dbReference type="Proteomes" id="UP001565200">
    <property type="component" value="Unassembled WGS sequence"/>
</dbReference>
<dbReference type="InterPro" id="IPR027543">
    <property type="entry name" value="Lon_bac"/>
</dbReference>
<feature type="binding site" evidence="9">
    <location>
        <begin position="381"/>
        <end position="388"/>
    </location>
    <ligand>
        <name>ATP</name>
        <dbReference type="ChEBI" id="CHEBI:30616"/>
    </ligand>
</feature>